<dbReference type="WBParaSite" id="nOo.2.0.1.t03360-RA">
    <property type="protein sequence ID" value="nOo.2.0.1.t03360-RA"/>
    <property type="gene ID" value="nOo.2.0.1.g03360"/>
</dbReference>
<dbReference type="Proteomes" id="UP000271087">
    <property type="component" value="Unassembled WGS sequence"/>
</dbReference>
<feature type="region of interest" description="Disordered" evidence="1">
    <location>
        <begin position="142"/>
        <end position="162"/>
    </location>
</feature>
<evidence type="ECO:0000313" key="3">
    <source>
        <dbReference type="Proteomes" id="UP000271087"/>
    </source>
</evidence>
<keyword evidence="3" id="KW-1185">Reference proteome</keyword>
<reference evidence="2 3" key="2">
    <citation type="submission" date="2018-08" db="EMBL/GenBank/DDBJ databases">
        <authorList>
            <person name="Laetsch R D."/>
            <person name="Stevens L."/>
            <person name="Kumar S."/>
            <person name="Blaxter L. M."/>
        </authorList>
    </citation>
    <scope>NUCLEOTIDE SEQUENCE [LARGE SCALE GENOMIC DNA]</scope>
</reference>
<gene>
    <name evidence="2" type="ORF">NOO_LOCUS3360</name>
</gene>
<reference evidence="4" key="1">
    <citation type="submission" date="2016-06" db="UniProtKB">
        <authorList>
            <consortium name="WormBaseParasite"/>
        </authorList>
    </citation>
    <scope>IDENTIFICATION</scope>
</reference>
<sequence>MQVVIIIIDIIIHRDGYQLGGQQLLDVLSNDHPEYVHTQSLYYKEKLMMNTSANKCWKPEKWKGSRKQYREFEIETKEEAVRWELSDHPHFLAKPSVASRTDKHWVIAVPLLSPTPPALSPSSLSLSPSLFFPISVALSPTPANNDDKLKETTENNATPNATDVIVHNTSSIDPSDQNSNSGRLQNVDLTINNAKNKSDQKNFLEEKDEEMEKRGKKEAMFTSKSNITQQLPIRLIRRPSEEGFHQVVKFTKHATRRAEAELPERKSFTLSEFSKQGKSSSKKKDICTAPLDEDSTNQKLDNWTICVEHDLDESIQFQSDYHDSADEICIPRSVNASINSHSLNCAAIELKSSSRESICAESRETYKTVSSVEADDLLKLAQEQRNQQEYDGEICQGNCDLQMDENGKLETFV</sequence>
<proteinExistence type="predicted"/>
<evidence type="ECO:0000313" key="2">
    <source>
        <dbReference type="EMBL" id="VDK68856.1"/>
    </source>
</evidence>
<name>A0A182E5S7_ONCOC</name>
<evidence type="ECO:0000313" key="4">
    <source>
        <dbReference type="WBParaSite" id="nOo.2.0.1.t03360-RA"/>
    </source>
</evidence>
<accession>A0A182E5S7</accession>
<dbReference type="AlphaFoldDB" id="A0A182E5S7"/>
<protein>
    <submittedName>
        <fullName evidence="4">INCENP_ARK-bind domain-containing protein</fullName>
    </submittedName>
</protein>
<dbReference type="EMBL" id="UYRW01000631">
    <property type="protein sequence ID" value="VDK68856.1"/>
    <property type="molecule type" value="Genomic_DNA"/>
</dbReference>
<organism evidence="4">
    <name type="scientific">Onchocerca ochengi</name>
    <name type="common">Filarial nematode worm</name>
    <dbReference type="NCBI Taxonomy" id="42157"/>
    <lineage>
        <taxon>Eukaryota</taxon>
        <taxon>Metazoa</taxon>
        <taxon>Ecdysozoa</taxon>
        <taxon>Nematoda</taxon>
        <taxon>Chromadorea</taxon>
        <taxon>Rhabditida</taxon>
        <taxon>Spirurina</taxon>
        <taxon>Spiruromorpha</taxon>
        <taxon>Filarioidea</taxon>
        <taxon>Onchocercidae</taxon>
        <taxon>Onchocerca</taxon>
    </lineage>
</organism>
<dbReference type="OrthoDB" id="5872221at2759"/>
<evidence type="ECO:0000256" key="1">
    <source>
        <dbReference type="SAM" id="MobiDB-lite"/>
    </source>
</evidence>